<dbReference type="AlphaFoldDB" id="A0A369JF42"/>
<dbReference type="Proteomes" id="UP000076154">
    <property type="component" value="Unassembled WGS sequence"/>
</dbReference>
<evidence type="ECO:0000313" key="2">
    <source>
        <dbReference type="Proteomes" id="UP000076154"/>
    </source>
</evidence>
<dbReference type="EMBL" id="LUEZ02000058">
    <property type="protein sequence ID" value="RDB20769.1"/>
    <property type="molecule type" value="Genomic_DNA"/>
</dbReference>
<evidence type="ECO:0000313" key="1">
    <source>
        <dbReference type="EMBL" id="RDB20769.1"/>
    </source>
</evidence>
<sequence>MELLSESQSASSCNFYSILAVLTRRPRRLSAYSSWRNLHLHRICLREASVILGEALAQPVGLVPLKADPVLVMIKRVSMTNRGQKDVSDANPI</sequence>
<comment type="caution">
    <text evidence="1">The sequence shown here is derived from an EMBL/GenBank/DDBJ whole genome shotgun (WGS) entry which is preliminary data.</text>
</comment>
<keyword evidence="2" id="KW-1185">Reference proteome</keyword>
<protein>
    <submittedName>
        <fullName evidence="1">Uncharacterized protein</fullName>
    </submittedName>
</protein>
<gene>
    <name evidence="1" type="ORF">Hypma_012175</name>
</gene>
<proteinExistence type="predicted"/>
<name>A0A369JF42_HYPMA</name>
<dbReference type="InParanoid" id="A0A369JF42"/>
<organism evidence="1 2">
    <name type="scientific">Hypsizygus marmoreus</name>
    <name type="common">White beech mushroom</name>
    <name type="synonym">Agaricus marmoreus</name>
    <dbReference type="NCBI Taxonomy" id="39966"/>
    <lineage>
        <taxon>Eukaryota</taxon>
        <taxon>Fungi</taxon>
        <taxon>Dikarya</taxon>
        <taxon>Basidiomycota</taxon>
        <taxon>Agaricomycotina</taxon>
        <taxon>Agaricomycetes</taxon>
        <taxon>Agaricomycetidae</taxon>
        <taxon>Agaricales</taxon>
        <taxon>Tricholomatineae</taxon>
        <taxon>Lyophyllaceae</taxon>
        <taxon>Hypsizygus</taxon>
    </lineage>
</organism>
<reference evidence="1" key="1">
    <citation type="submission" date="2018-04" db="EMBL/GenBank/DDBJ databases">
        <title>Whole genome sequencing of Hypsizygus marmoreus.</title>
        <authorList>
            <person name="Choi I.-G."/>
            <person name="Min B."/>
            <person name="Kim J.-G."/>
            <person name="Kim S."/>
            <person name="Oh Y.-L."/>
            <person name="Kong W.-S."/>
            <person name="Park H."/>
            <person name="Jeong J."/>
            <person name="Song E.-S."/>
        </authorList>
    </citation>
    <scope>NUCLEOTIDE SEQUENCE [LARGE SCALE GENOMIC DNA]</scope>
    <source>
        <strain evidence="1">51987-8</strain>
    </source>
</reference>
<accession>A0A369JF42</accession>